<evidence type="ECO:0000313" key="2">
    <source>
        <dbReference type="Proteomes" id="UP000319716"/>
    </source>
</evidence>
<reference evidence="1 2" key="1">
    <citation type="submission" date="2017-11" db="EMBL/GenBank/DDBJ databases">
        <title>Draft Genome Sequence of Sporolactobacillus inulinus NBRC 111894 Isolated from Koso, a Japanese Sugar-Vegetable Fermented Beverage.</title>
        <authorList>
            <person name="Chiou T.Y."/>
            <person name="Oshima K."/>
            <person name="Suda W."/>
            <person name="Hattori M."/>
            <person name="Takahashi T."/>
        </authorList>
    </citation>
    <scope>NUCLEOTIDE SEQUENCE [LARGE SCALE GENOMIC DNA]</scope>
    <source>
        <strain evidence="1 2">NBRC111894</strain>
    </source>
</reference>
<dbReference type="AlphaFoldDB" id="A0A4Y1ZA85"/>
<accession>A0A4Y1ZA85</accession>
<dbReference type="EMBL" id="BEXB01000008">
    <property type="protein sequence ID" value="GAY75833.1"/>
    <property type="molecule type" value="Genomic_DNA"/>
</dbReference>
<gene>
    <name evidence="1" type="ORF">NBRC111894_1387</name>
</gene>
<evidence type="ECO:0000313" key="1">
    <source>
        <dbReference type="EMBL" id="GAY75833.1"/>
    </source>
</evidence>
<protein>
    <submittedName>
        <fullName evidence="1">Uncharacterized protein</fullName>
    </submittedName>
</protein>
<sequence length="39" mass="4931">MINLELIERLLRKIFAKPLSLCYSEYVKYYHFIWRYPYG</sequence>
<comment type="caution">
    <text evidence="1">The sequence shown here is derived from an EMBL/GenBank/DDBJ whole genome shotgun (WGS) entry which is preliminary data.</text>
</comment>
<organism evidence="1 2">
    <name type="scientific">Sporolactobacillus inulinus</name>
    <dbReference type="NCBI Taxonomy" id="2078"/>
    <lineage>
        <taxon>Bacteria</taxon>
        <taxon>Bacillati</taxon>
        <taxon>Bacillota</taxon>
        <taxon>Bacilli</taxon>
        <taxon>Bacillales</taxon>
        <taxon>Sporolactobacillaceae</taxon>
        <taxon>Sporolactobacillus</taxon>
    </lineage>
</organism>
<name>A0A4Y1ZA85_9BACL</name>
<proteinExistence type="predicted"/>
<dbReference type="Proteomes" id="UP000319716">
    <property type="component" value="Unassembled WGS sequence"/>
</dbReference>